<dbReference type="Proteomes" id="UP000829398">
    <property type="component" value="Chromosome 1"/>
</dbReference>
<name>A0ACB8P7W1_CITSI</name>
<sequence>MDYYLFSTKSDQPLDSGYISIIRRSLQPVQRLSTLCFFPGTSLSALTRLVNFHVLSLSLSLSFTCASNYICIYVTEHYDFHRHIDSISAFSTNMSSLRDYKPAMAMLALQFSYAVVALSTRAALLQGMNPRVFVVYRQAIATLFMAPMAYLSSSRKYKSSSMGLRSFSLIFFIALLGVTINQNTYFEGLYLASSSMASAMGNLIPAITFVMASTAGLEKIDLGSVRSVAKILGTIFCVGGAISMALLRGPKLLNTEFLPEKSFLFRSSGGENWLLGCLFLFASACCWSLWLILQVPVSASYPDHLSLSAWMCFLATLQSATFAIFTEPDPEAWNLHSSLEIFCCFFSGAIGSGVSFCVQAWCISKRGPLFSAMFNPLCTVIVTILAALLLHEEIYTGSLVGAIGVILGLYAVLWGKAKDHFDEEEPKLKLQSDDQAQAVKILRDDSCKVDLEEPLLCDKTAEDYASNIH</sequence>
<evidence type="ECO:0000313" key="1">
    <source>
        <dbReference type="EMBL" id="KAH9806156.1"/>
    </source>
</evidence>
<protein>
    <submittedName>
        <fullName evidence="1">WAT1-related protein</fullName>
    </submittedName>
</protein>
<reference evidence="2" key="1">
    <citation type="journal article" date="2023" name="Hortic. Res.">
        <title>A chromosome-level phased genome enabling allele-level studies in sweet orange: a case study on citrus Huanglongbing tolerance.</title>
        <authorList>
            <person name="Wu B."/>
            <person name="Yu Q."/>
            <person name="Deng Z."/>
            <person name="Duan Y."/>
            <person name="Luo F."/>
            <person name="Gmitter F. Jr."/>
        </authorList>
    </citation>
    <scope>NUCLEOTIDE SEQUENCE [LARGE SCALE GENOMIC DNA]</scope>
    <source>
        <strain evidence="2">cv. Valencia</strain>
    </source>
</reference>
<evidence type="ECO:0000313" key="2">
    <source>
        <dbReference type="Proteomes" id="UP000829398"/>
    </source>
</evidence>
<accession>A0ACB8P7W1</accession>
<keyword evidence="2" id="KW-1185">Reference proteome</keyword>
<dbReference type="EMBL" id="CM039170">
    <property type="protein sequence ID" value="KAH9806156.1"/>
    <property type="molecule type" value="Genomic_DNA"/>
</dbReference>
<gene>
    <name evidence="1" type="ORF">KPL71_002672</name>
</gene>
<proteinExistence type="predicted"/>
<comment type="caution">
    <text evidence="1">The sequence shown here is derived from an EMBL/GenBank/DDBJ whole genome shotgun (WGS) entry which is preliminary data.</text>
</comment>
<organism evidence="1 2">
    <name type="scientific">Citrus sinensis</name>
    <name type="common">Sweet orange</name>
    <name type="synonym">Citrus aurantium var. sinensis</name>
    <dbReference type="NCBI Taxonomy" id="2711"/>
    <lineage>
        <taxon>Eukaryota</taxon>
        <taxon>Viridiplantae</taxon>
        <taxon>Streptophyta</taxon>
        <taxon>Embryophyta</taxon>
        <taxon>Tracheophyta</taxon>
        <taxon>Spermatophyta</taxon>
        <taxon>Magnoliopsida</taxon>
        <taxon>eudicotyledons</taxon>
        <taxon>Gunneridae</taxon>
        <taxon>Pentapetalae</taxon>
        <taxon>rosids</taxon>
        <taxon>malvids</taxon>
        <taxon>Sapindales</taxon>
        <taxon>Rutaceae</taxon>
        <taxon>Aurantioideae</taxon>
        <taxon>Citrus</taxon>
    </lineage>
</organism>